<accession>A0A1I0W3H4</accession>
<evidence type="ECO:0000256" key="1">
    <source>
        <dbReference type="ARBA" id="ARBA00000085"/>
    </source>
</evidence>
<keyword evidence="13" id="KW-1185">Reference proteome</keyword>
<evidence type="ECO:0000256" key="4">
    <source>
        <dbReference type="ARBA" id="ARBA00022679"/>
    </source>
</evidence>
<dbReference type="FunFam" id="3.30.565.10:FF:000037">
    <property type="entry name" value="Hybrid sensor histidine kinase/response regulator"/>
    <property type="match status" value="1"/>
</dbReference>
<dbReference type="SUPFAM" id="SSF55785">
    <property type="entry name" value="PYP-like sensor domain (PAS domain)"/>
    <property type="match status" value="1"/>
</dbReference>
<dbReference type="NCBIfam" id="TIGR00229">
    <property type="entry name" value="sensory_box"/>
    <property type="match status" value="1"/>
</dbReference>
<gene>
    <name evidence="12" type="ORF">SAMN04488528_100415</name>
</gene>
<keyword evidence="4" id="KW-0808">Transferase</keyword>
<feature type="transmembrane region" description="Helical" evidence="9">
    <location>
        <begin position="106"/>
        <end position="125"/>
    </location>
</feature>
<dbReference type="GO" id="GO:0000155">
    <property type="term" value="F:phosphorelay sensor kinase activity"/>
    <property type="evidence" value="ECO:0007669"/>
    <property type="project" value="InterPro"/>
</dbReference>
<proteinExistence type="predicted"/>
<keyword evidence="3" id="KW-0597">Phosphoprotein</keyword>
<dbReference type="Pfam" id="PF13426">
    <property type="entry name" value="PAS_9"/>
    <property type="match status" value="1"/>
</dbReference>
<dbReference type="GO" id="GO:0005524">
    <property type="term" value="F:ATP binding"/>
    <property type="evidence" value="ECO:0007669"/>
    <property type="project" value="UniProtKB-KW"/>
</dbReference>
<dbReference type="RefSeq" id="WP_090038779.1">
    <property type="nucleotide sequence ID" value="NZ_FOKI01000004.1"/>
</dbReference>
<dbReference type="InterPro" id="IPR036890">
    <property type="entry name" value="HATPase_C_sf"/>
</dbReference>
<dbReference type="SMART" id="SM00091">
    <property type="entry name" value="PAS"/>
    <property type="match status" value="1"/>
</dbReference>
<keyword evidence="5" id="KW-0547">Nucleotide-binding</keyword>
<dbReference type="SMART" id="SM00388">
    <property type="entry name" value="HisKA"/>
    <property type="match status" value="1"/>
</dbReference>
<dbReference type="AlphaFoldDB" id="A0A1I0W3H4"/>
<dbReference type="Gene3D" id="3.30.450.20">
    <property type="entry name" value="PAS domain"/>
    <property type="match status" value="1"/>
</dbReference>
<reference evidence="12 13" key="1">
    <citation type="submission" date="2016-10" db="EMBL/GenBank/DDBJ databases">
        <authorList>
            <person name="de Groot N.N."/>
        </authorList>
    </citation>
    <scope>NUCLEOTIDE SEQUENCE [LARGE SCALE GENOMIC DNA]</scope>
    <source>
        <strain evidence="12 13">DSM 12271</strain>
    </source>
</reference>
<dbReference type="PRINTS" id="PR00344">
    <property type="entry name" value="BCTRLSENSOR"/>
</dbReference>
<dbReference type="EMBL" id="FOKI01000004">
    <property type="protein sequence ID" value="SFA83295.1"/>
    <property type="molecule type" value="Genomic_DNA"/>
</dbReference>
<dbReference type="Proteomes" id="UP000198619">
    <property type="component" value="Unassembled WGS sequence"/>
</dbReference>
<dbReference type="SUPFAM" id="SSF47384">
    <property type="entry name" value="Homodimeric domain of signal transducing histidine kinase"/>
    <property type="match status" value="1"/>
</dbReference>
<dbReference type="SMART" id="SM00387">
    <property type="entry name" value="HATPase_c"/>
    <property type="match status" value="1"/>
</dbReference>
<dbReference type="EC" id="2.7.13.3" evidence="2"/>
<evidence type="ECO:0000259" key="11">
    <source>
        <dbReference type="PROSITE" id="PS50112"/>
    </source>
</evidence>
<feature type="domain" description="Histidine kinase" evidence="10">
    <location>
        <begin position="413"/>
        <end position="636"/>
    </location>
</feature>
<dbReference type="InterPro" id="IPR035965">
    <property type="entry name" value="PAS-like_dom_sf"/>
</dbReference>
<sequence>MNLNLSGDEHNIYMKKVIKIILISTVIFSSLSIIGLFFSYKIYLPRCKFLYDIKAINGTLSIISVASCWIYYYIYKKQEFLLVTLLFLSLAAENIFMGLMQTNFRILRNMFCISMTTPYILRTFLITLTVIKNSKTAEFIETNKIVTSIAIIFFSIALSGIEVVYRLNQDAEFSRKITVIINILIIIYYFIILGLLAKKSVVQNEIIYTIIIGSINCFTIRRMYAIKEYFTGYNINLQQVCNIFTFIGFSVLVIGLFSETKRKVQENEKINKELVMNENKLLSVTENIKDLIITIDIHDKIVYVNNAVVKTLGYSKKELIGATYSHILKSEECYLDIADFKRNRFIEHKIKCKNNNILNMESIHSVISNENGNVVGHVVVSRDLSYRQEFEVMKEKYNEIKEYDKIRTDFFANLSHEVRTPIHIIYSCVQLLNNSKTSGHNELWNCYNKYEKTIKQNCYRMLKLVNNLLDITKLDSGFIKTDFKNYNIVNLVEDITLSVVPYVEVKKINIVFDTEIEELYIKCDKDKIERIILNLLSNAIKFTEVGGNILVYISLEGEYVKIRVKDDGIGIPHNFRKFIFERFMQTDKSFNRKKEGTGIGLALVKSLVELHNGQVYVEDNETENGSEFVVNLPNIKIEYTEEDSKGEEIEGDDKKKRNDKIHLEFSDIYDLVE</sequence>
<feature type="transmembrane region" description="Helical" evidence="9">
    <location>
        <begin position="20"/>
        <end position="43"/>
    </location>
</feature>
<dbReference type="InterPro" id="IPR003594">
    <property type="entry name" value="HATPase_dom"/>
</dbReference>
<feature type="transmembrane region" description="Helical" evidence="9">
    <location>
        <begin position="55"/>
        <end position="74"/>
    </location>
</feature>
<comment type="catalytic activity">
    <reaction evidence="1">
        <text>ATP + protein L-histidine = ADP + protein N-phospho-L-histidine.</text>
        <dbReference type="EC" id="2.7.13.3"/>
    </reaction>
</comment>
<dbReference type="CDD" id="cd00082">
    <property type="entry name" value="HisKA"/>
    <property type="match status" value="1"/>
</dbReference>
<dbReference type="InterPro" id="IPR036097">
    <property type="entry name" value="HisK_dim/P_sf"/>
</dbReference>
<dbReference type="InterPro" id="IPR004358">
    <property type="entry name" value="Sig_transdc_His_kin-like_C"/>
</dbReference>
<evidence type="ECO:0000313" key="13">
    <source>
        <dbReference type="Proteomes" id="UP000198619"/>
    </source>
</evidence>
<dbReference type="PROSITE" id="PS50112">
    <property type="entry name" value="PAS"/>
    <property type="match status" value="1"/>
</dbReference>
<evidence type="ECO:0000256" key="8">
    <source>
        <dbReference type="ARBA" id="ARBA00023012"/>
    </source>
</evidence>
<evidence type="ECO:0000256" key="2">
    <source>
        <dbReference type="ARBA" id="ARBA00012438"/>
    </source>
</evidence>
<dbReference type="CDD" id="cd00130">
    <property type="entry name" value="PAS"/>
    <property type="match status" value="1"/>
</dbReference>
<keyword evidence="8" id="KW-0902">Two-component regulatory system</keyword>
<keyword evidence="9" id="KW-1133">Transmembrane helix</keyword>
<feature type="transmembrane region" description="Helical" evidence="9">
    <location>
        <begin position="202"/>
        <end position="220"/>
    </location>
</feature>
<dbReference type="Gene3D" id="1.10.287.130">
    <property type="match status" value="1"/>
</dbReference>
<dbReference type="PANTHER" id="PTHR43547">
    <property type="entry name" value="TWO-COMPONENT HISTIDINE KINASE"/>
    <property type="match status" value="1"/>
</dbReference>
<dbReference type="InterPro" id="IPR005467">
    <property type="entry name" value="His_kinase_dom"/>
</dbReference>
<feature type="transmembrane region" description="Helical" evidence="9">
    <location>
        <begin position="145"/>
        <end position="165"/>
    </location>
</feature>
<dbReference type="PANTHER" id="PTHR43547:SF2">
    <property type="entry name" value="HYBRID SIGNAL TRANSDUCTION HISTIDINE KINASE C"/>
    <property type="match status" value="1"/>
</dbReference>
<feature type="transmembrane region" description="Helical" evidence="9">
    <location>
        <begin position="177"/>
        <end position="196"/>
    </location>
</feature>
<evidence type="ECO:0000313" key="12">
    <source>
        <dbReference type="EMBL" id="SFA83295.1"/>
    </source>
</evidence>
<feature type="transmembrane region" description="Helical" evidence="9">
    <location>
        <begin position="80"/>
        <end position="99"/>
    </location>
</feature>
<evidence type="ECO:0000256" key="5">
    <source>
        <dbReference type="ARBA" id="ARBA00022741"/>
    </source>
</evidence>
<dbReference type="STRING" id="84698.SAMN04488528_100415"/>
<organism evidence="12 13">
    <name type="scientific">Clostridium frigidicarnis</name>
    <dbReference type="NCBI Taxonomy" id="84698"/>
    <lineage>
        <taxon>Bacteria</taxon>
        <taxon>Bacillati</taxon>
        <taxon>Bacillota</taxon>
        <taxon>Clostridia</taxon>
        <taxon>Eubacteriales</taxon>
        <taxon>Clostridiaceae</taxon>
        <taxon>Clostridium</taxon>
    </lineage>
</organism>
<protein>
    <recommendedName>
        <fullName evidence="2">histidine kinase</fullName>
        <ecNumber evidence="2">2.7.13.3</ecNumber>
    </recommendedName>
</protein>
<dbReference type="Pfam" id="PF02518">
    <property type="entry name" value="HATPase_c"/>
    <property type="match status" value="1"/>
</dbReference>
<evidence type="ECO:0000256" key="7">
    <source>
        <dbReference type="ARBA" id="ARBA00022840"/>
    </source>
</evidence>
<dbReference type="SUPFAM" id="SSF55874">
    <property type="entry name" value="ATPase domain of HSP90 chaperone/DNA topoisomerase II/histidine kinase"/>
    <property type="match status" value="1"/>
</dbReference>
<keyword evidence="7" id="KW-0067">ATP-binding</keyword>
<dbReference type="PROSITE" id="PS50109">
    <property type="entry name" value="HIS_KIN"/>
    <property type="match status" value="1"/>
</dbReference>
<evidence type="ECO:0000256" key="6">
    <source>
        <dbReference type="ARBA" id="ARBA00022777"/>
    </source>
</evidence>
<evidence type="ECO:0000259" key="10">
    <source>
        <dbReference type="PROSITE" id="PS50109"/>
    </source>
</evidence>
<dbReference type="Pfam" id="PF00512">
    <property type="entry name" value="HisKA"/>
    <property type="match status" value="1"/>
</dbReference>
<feature type="domain" description="PAS" evidence="11">
    <location>
        <begin position="277"/>
        <end position="321"/>
    </location>
</feature>
<dbReference type="InterPro" id="IPR000014">
    <property type="entry name" value="PAS"/>
</dbReference>
<evidence type="ECO:0000256" key="9">
    <source>
        <dbReference type="SAM" id="Phobius"/>
    </source>
</evidence>
<keyword evidence="9" id="KW-0472">Membrane</keyword>
<dbReference type="InterPro" id="IPR003661">
    <property type="entry name" value="HisK_dim/P_dom"/>
</dbReference>
<name>A0A1I0W3H4_9CLOT</name>
<keyword evidence="6" id="KW-0418">Kinase</keyword>
<feature type="transmembrane region" description="Helical" evidence="9">
    <location>
        <begin position="240"/>
        <end position="258"/>
    </location>
</feature>
<dbReference type="Gene3D" id="3.30.565.10">
    <property type="entry name" value="Histidine kinase-like ATPase, C-terminal domain"/>
    <property type="match status" value="1"/>
</dbReference>
<evidence type="ECO:0000256" key="3">
    <source>
        <dbReference type="ARBA" id="ARBA00022553"/>
    </source>
</evidence>
<keyword evidence="9" id="KW-0812">Transmembrane</keyword>
<dbReference type="OrthoDB" id="9813394at2"/>